<dbReference type="PANTHER" id="PTHR38564:SF2">
    <property type="entry name" value="WU:FC46H12 PRECURSOR"/>
    <property type="match status" value="1"/>
</dbReference>
<protein>
    <recommendedName>
        <fullName evidence="4">CUB domain-containing protein</fullName>
    </recommendedName>
</protein>
<reference evidence="2 3" key="1">
    <citation type="journal article" date="2018" name="Nat. Ecol. Evol.">
        <title>Genomic signatures of mitonuclear coevolution across populations of Tigriopus californicus.</title>
        <authorList>
            <person name="Barreto F.S."/>
            <person name="Watson E.T."/>
            <person name="Lima T.G."/>
            <person name="Willett C.S."/>
            <person name="Edmands S."/>
            <person name="Li W."/>
            <person name="Burton R.S."/>
        </authorList>
    </citation>
    <scope>NUCLEOTIDE SEQUENCE [LARGE SCALE GENOMIC DNA]</scope>
    <source>
        <strain evidence="2 3">San Diego</strain>
    </source>
</reference>
<evidence type="ECO:0008006" key="4">
    <source>
        <dbReference type="Google" id="ProtNLM"/>
    </source>
</evidence>
<evidence type="ECO:0000313" key="2">
    <source>
        <dbReference type="EMBL" id="TRY80531.1"/>
    </source>
</evidence>
<dbReference type="EMBL" id="VCGU01000001">
    <property type="protein sequence ID" value="TRY80531.1"/>
    <property type="molecule type" value="Genomic_DNA"/>
</dbReference>
<gene>
    <name evidence="2" type="ORF">TCAL_08863</name>
</gene>
<sequence>MRSFIIASVLVATLATLANGQFHAECQVYWEVNEACDSVQSKIIDQMNAWDNDDCGTQPGDSEPNGQKCKYKFTGSDGNVVTGTHTTPIKLYVDELTFTFYPRDVGGCAIDGYSLSTPESILDYGTNFCNLYNLMDGSGVTADPGFTETTNDYICTQYSERNCDIY</sequence>
<dbReference type="OMA" id="STANCEK"/>
<name>A0A553PS88_TIGCA</name>
<feature type="chain" id="PRO_5021772608" description="CUB domain-containing protein" evidence="1">
    <location>
        <begin position="21"/>
        <end position="166"/>
    </location>
</feature>
<evidence type="ECO:0000256" key="1">
    <source>
        <dbReference type="SAM" id="SignalP"/>
    </source>
</evidence>
<dbReference type="AlphaFoldDB" id="A0A553PS88"/>
<evidence type="ECO:0000313" key="3">
    <source>
        <dbReference type="Proteomes" id="UP000318571"/>
    </source>
</evidence>
<feature type="signal peptide" evidence="1">
    <location>
        <begin position="1"/>
        <end position="20"/>
    </location>
</feature>
<organism evidence="2 3">
    <name type="scientific">Tigriopus californicus</name>
    <name type="common">Marine copepod</name>
    <dbReference type="NCBI Taxonomy" id="6832"/>
    <lineage>
        <taxon>Eukaryota</taxon>
        <taxon>Metazoa</taxon>
        <taxon>Ecdysozoa</taxon>
        <taxon>Arthropoda</taxon>
        <taxon>Crustacea</taxon>
        <taxon>Multicrustacea</taxon>
        <taxon>Hexanauplia</taxon>
        <taxon>Copepoda</taxon>
        <taxon>Harpacticoida</taxon>
        <taxon>Harpacticidae</taxon>
        <taxon>Tigriopus</taxon>
    </lineage>
</organism>
<proteinExistence type="predicted"/>
<accession>A0A553PS88</accession>
<dbReference type="OrthoDB" id="5946254at2759"/>
<keyword evidence="3" id="KW-1185">Reference proteome</keyword>
<dbReference type="Proteomes" id="UP000318571">
    <property type="component" value="Chromosome 12"/>
</dbReference>
<comment type="caution">
    <text evidence="2">The sequence shown here is derived from an EMBL/GenBank/DDBJ whole genome shotgun (WGS) entry which is preliminary data.</text>
</comment>
<dbReference type="PANTHER" id="PTHR38564">
    <property type="entry name" value="SI:CH73-250A16.5-RELATED"/>
    <property type="match status" value="1"/>
</dbReference>
<keyword evidence="1" id="KW-0732">Signal</keyword>